<dbReference type="Gene3D" id="3.30.70.380">
    <property type="entry name" value="Ferrodoxin-fold anticodon-binding domain"/>
    <property type="match status" value="1"/>
</dbReference>
<keyword evidence="10 15" id="KW-0460">Magnesium</keyword>
<keyword evidence="4 15" id="KW-0963">Cytoplasm</keyword>
<dbReference type="SUPFAM" id="SSF56037">
    <property type="entry name" value="PheT/TilS domain"/>
    <property type="match status" value="1"/>
</dbReference>
<dbReference type="InterPro" id="IPR033714">
    <property type="entry name" value="tRNA_bind_bactPheRS"/>
</dbReference>
<dbReference type="InterPro" id="IPR004532">
    <property type="entry name" value="Phe-tRNA-ligase_IIc_bsu_bact"/>
</dbReference>
<dbReference type="InterPro" id="IPR009061">
    <property type="entry name" value="DNA-bd_dom_put_sf"/>
</dbReference>
<feature type="binding site" evidence="15">
    <location>
        <position position="478"/>
    </location>
    <ligand>
        <name>Mg(2+)</name>
        <dbReference type="ChEBI" id="CHEBI:18420"/>
        <note>shared with alpha subunit</note>
    </ligand>
</feature>
<keyword evidence="5 16" id="KW-0820">tRNA-binding</keyword>
<dbReference type="SUPFAM" id="SSF55681">
    <property type="entry name" value="Class II aaRS and biotin synthetases"/>
    <property type="match status" value="1"/>
</dbReference>
<evidence type="ECO:0000256" key="9">
    <source>
        <dbReference type="ARBA" id="ARBA00022840"/>
    </source>
</evidence>
<comment type="catalytic activity">
    <reaction evidence="14 15">
        <text>tRNA(Phe) + L-phenylalanine + ATP = L-phenylalanyl-tRNA(Phe) + AMP + diphosphate + H(+)</text>
        <dbReference type="Rhea" id="RHEA:19413"/>
        <dbReference type="Rhea" id="RHEA-COMP:9668"/>
        <dbReference type="Rhea" id="RHEA-COMP:9699"/>
        <dbReference type="ChEBI" id="CHEBI:15378"/>
        <dbReference type="ChEBI" id="CHEBI:30616"/>
        <dbReference type="ChEBI" id="CHEBI:33019"/>
        <dbReference type="ChEBI" id="CHEBI:58095"/>
        <dbReference type="ChEBI" id="CHEBI:78442"/>
        <dbReference type="ChEBI" id="CHEBI:78531"/>
        <dbReference type="ChEBI" id="CHEBI:456215"/>
        <dbReference type="EC" id="6.1.1.20"/>
    </reaction>
</comment>
<evidence type="ECO:0000256" key="8">
    <source>
        <dbReference type="ARBA" id="ARBA00022741"/>
    </source>
</evidence>
<dbReference type="EC" id="6.1.1.20" evidence="15"/>
<sequence>MKISYNWLSTYIKTDLEVQKIGEILTNTGLEVESIEKTGTQNQSLEGVVVGKVMTLEKHPNADKLQIATVDVGTTETLQIVCGAPNIAEEQKVPVATVGTVLTSPDGKSFTIKEAKLRNVASFGMICSEAELGVSENHDGIWVLEPSHKVGTPISEIIKKPSTDTLIEIGLTPNRTDAMSHFGVARDLNAALNVLKLKSELIALNSNEEFDQIKTEGKNPIQIEIKNPELVPRYAGIYLENLTIKPSPNWLQDRLKTIGLNPINNVVDITNYILHDLGQPLHAFDADKISGNKIIVQTLERGSKFKTLEGVERELNGSELMICDDKQGMCIAGVYGGIDSGVTESTNKIFLESAYFDPITVRKTSKSHGLNTDSSFRFERGVDPNMTIQALKKAVVLLVELADAKVVGEIFDHYPTPIENFKTVLRYHKLDQLLGERLHREQVKGILESLDIQVISESNETLELSIPPYRADVQREVDVIEEILRIYGYNKIKTPEKIAFTPVKNLEKNAQRVENVAAQTLISLGFHEAMNNSVVKAQYQEIFGLDESTGVKLLNPLSSDLSVMRQSMLPGLLENTAYNINRKNSDLKFFEFGKIYNKTDSGYQENYQLAILLSGNKSAENWANPTVKSNFFTLKGVVTEVLTRLGITEIKEIPYTNSNYAEAISLQVDGKELGVLGICSKGILKKMDVGQEIFYAEFNWDLILELVGEFQLKFKDIPKFPAVKRDLALLIDKGISYSELFTSAQNLKLELMKSVQLFDVYEGDKLPEGKKSYALSFILQDEEKTLGDAEIEKTMNELIRNFQTNFNAELRN</sequence>
<dbReference type="InterPro" id="IPR005121">
    <property type="entry name" value="Fdx_antiC-bd"/>
</dbReference>
<dbReference type="InterPro" id="IPR045864">
    <property type="entry name" value="aa-tRNA-synth_II/BPL/LPL"/>
</dbReference>
<evidence type="ECO:0000313" key="20">
    <source>
        <dbReference type="EMBL" id="MBA5629762.1"/>
    </source>
</evidence>
<dbReference type="SMART" id="SM00896">
    <property type="entry name" value="FDX-ACB"/>
    <property type="match status" value="1"/>
</dbReference>
<dbReference type="Pfam" id="PF03483">
    <property type="entry name" value="B3_4"/>
    <property type="match status" value="1"/>
</dbReference>
<keyword evidence="6 15" id="KW-0436">Ligase</keyword>
<dbReference type="InterPro" id="IPR036690">
    <property type="entry name" value="Fdx_antiC-bd_sf"/>
</dbReference>
<dbReference type="PROSITE" id="PS50886">
    <property type="entry name" value="TRBD"/>
    <property type="match status" value="1"/>
</dbReference>
<evidence type="ECO:0000256" key="12">
    <source>
        <dbReference type="ARBA" id="ARBA00022917"/>
    </source>
</evidence>
<dbReference type="InterPro" id="IPR045060">
    <property type="entry name" value="Phe-tRNA-ligase_IIc_bsu"/>
</dbReference>
<keyword evidence="8 15" id="KW-0547">Nucleotide-binding</keyword>
<dbReference type="SMART" id="SM00873">
    <property type="entry name" value="B3_4"/>
    <property type="match status" value="1"/>
</dbReference>
<dbReference type="InterPro" id="IPR012340">
    <property type="entry name" value="NA-bd_OB-fold"/>
</dbReference>
<dbReference type="Gene3D" id="3.30.56.10">
    <property type="match status" value="2"/>
</dbReference>
<comment type="subcellular location">
    <subcellularLocation>
        <location evidence="1 15">Cytoplasm</location>
    </subcellularLocation>
</comment>
<dbReference type="PROSITE" id="PS51447">
    <property type="entry name" value="FDX_ACB"/>
    <property type="match status" value="1"/>
</dbReference>
<dbReference type="Proteomes" id="UP000552241">
    <property type="component" value="Unassembled WGS sequence"/>
</dbReference>
<dbReference type="SUPFAM" id="SSF50249">
    <property type="entry name" value="Nucleic acid-binding proteins"/>
    <property type="match status" value="1"/>
</dbReference>
<keyword evidence="9 15" id="KW-0067">ATP-binding</keyword>
<dbReference type="AlphaFoldDB" id="A0A838ZS00"/>
<dbReference type="SUPFAM" id="SSF46955">
    <property type="entry name" value="Putative DNA-binding domain"/>
    <property type="match status" value="1"/>
</dbReference>
<dbReference type="RefSeq" id="WP_182043374.1">
    <property type="nucleotide sequence ID" value="NZ_JACDZE010000002.1"/>
</dbReference>
<protein>
    <recommendedName>
        <fullName evidence="15">Phenylalanine--tRNA ligase beta subunit</fullName>
        <ecNumber evidence="15">6.1.1.20</ecNumber>
    </recommendedName>
    <alternativeName>
        <fullName evidence="15">Phenylalanyl-tRNA synthetase beta subunit</fullName>
        <shortName evidence="15">PheRS</shortName>
    </alternativeName>
</protein>
<dbReference type="GO" id="GO:0006432">
    <property type="term" value="P:phenylalanyl-tRNA aminoacylation"/>
    <property type="evidence" value="ECO:0007669"/>
    <property type="project" value="UniProtKB-UniRule"/>
</dbReference>
<evidence type="ECO:0000259" key="19">
    <source>
        <dbReference type="PROSITE" id="PS51483"/>
    </source>
</evidence>
<dbReference type="SUPFAM" id="SSF54991">
    <property type="entry name" value="Anticodon-binding domain of PheRS"/>
    <property type="match status" value="1"/>
</dbReference>
<evidence type="ECO:0000256" key="6">
    <source>
        <dbReference type="ARBA" id="ARBA00022598"/>
    </source>
</evidence>
<dbReference type="GO" id="GO:0005524">
    <property type="term" value="F:ATP binding"/>
    <property type="evidence" value="ECO:0007669"/>
    <property type="project" value="UniProtKB-UniRule"/>
</dbReference>
<evidence type="ECO:0000256" key="5">
    <source>
        <dbReference type="ARBA" id="ARBA00022555"/>
    </source>
</evidence>
<comment type="caution">
    <text evidence="20">The sequence shown here is derived from an EMBL/GenBank/DDBJ whole genome shotgun (WGS) entry which is preliminary data.</text>
</comment>
<dbReference type="InterPro" id="IPR020825">
    <property type="entry name" value="Phe-tRNA_synthase-like_B3/B4"/>
</dbReference>
<keyword evidence="12 15" id="KW-0648">Protein biosynthesis</keyword>
<evidence type="ECO:0000256" key="4">
    <source>
        <dbReference type="ARBA" id="ARBA00022490"/>
    </source>
</evidence>
<dbReference type="GO" id="GO:0009328">
    <property type="term" value="C:phenylalanine-tRNA ligase complex"/>
    <property type="evidence" value="ECO:0007669"/>
    <property type="project" value="TreeGrafter"/>
</dbReference>
<evidence type="ECO:0000256" key="2">
    <source>
        <dbReference type="ARBA" id="ARBA00008653"/>
    </source>
</evidence>
<dbReference type="PANTHER" id="PTHR10947">
    <property type="entry name" value="PHENYLALANYL-TRNA SYNTHETASE BETA CHAIN AND LEUCINE-RICH REPEAT-CONTAINING PROTEIN 47"/>
    <property type="match status" value="1"/>
</dbReference>
<gene>
    <name evidence="15" type="primary">pheT</name>
    <name evidence="20" type="ORF">HU137_08265</name>
</gene>
<dbReference type="GO" id="GO:0000287">
    <property type="term" value="F:magnesium ion binding"/>
    <property type="evidence" value="ECO:0007669"/>
    <property type="project" value="UniProtKB-UniRule"/>
</dbReference>
<keyword evidence="7 15" id="KW-0479">Metal-binding</keyword>
<feature type="binding site" evidence="15">
    <location>
        <position position="472"/>
    </location>
    <ligand>
        <name>Mg(2+)</name>
        <dbReference type="ChEBI" id="CHEBI:18420"/>
        <note>shared with alpha subunit</note>
    </ligand>
</feature>
<dbReference type="Pfam" id="PF03147">
    <property type="entry name" value="FDX-ACB"/>
    <property type="match status" value="1"/>
</dbReference>
<organism evidence="20 21">
    <name type="scientific">Moheibacter lacus</name>
    <dbReference type="NCBI Taxonomy" id="2745851"/>
    <lineage>
        <taxon>Bacteria</taxon>
        <taxon>Pseudomonadati</taxon>
        <taxon>Bacteroidota</taxon>
        <taxon>Flavobacteriia</taxon>
        <taxon>Flavobacteriales</taxon>
        <taxon>Weeksellaceae</taxon>
        <taxon>Moheibacter</taxon>
    </lineage>
</organism>
<dbReference type="Gene3D" id="2.40.50.140">
    <property type="entry name" value="Nucleic acid-binding proteins"/>
    <property type="match status" value="1"/>
</dbReference>
<keyword evidence="21" id="KW-1185">Reference proteome</keyword>
<evidence type="ECO:0000313" key="21">
    <source>
        <dbReference type="Proteomes" id="UP000552241"/>
    </source>
</evidence>
<comment type="cofactor">
    <cofactor evidence="15">
        <name>Mg(2+)</name>
        <dbReference type="ChEBI" id="CHEBI:18420"/>
    </cofactor>
    <text evidence="15">Binds 2 magnesium ions per tetramer.</text>
</comment>
<dbReference type="CDD" id="cd02796">
    <property type="entry name" value="tRNA_bind_bactPheRS"/>
    <property type="match status" value="1"/>
</dbReference>
<dbReference type="InterPro" id="IPR041616">
    <property type="entry name" value="PheRS_beta_core"/>
</dbReference>
<evidence type="ECO:0000256" key="11">
    <source>
        <dbReference type="ARBA" id="ARBA00022884"/>
    </source>
</evidence>
<dbReference type="PANTHER" id="PTHR10947:SF0">
    <property type="entry name" value="PHENYLALANINE--TRNA LIGASE BETA SUBUNIT"/>
    <property type="match status" value="1"/>
</dbReference>
<dbReference type="FunFam" id="3.30.70.380:FF:000001">
    <property type="entry name" value="Phenylalanine--tRNA ligase beta subunit"/>
    <property type="match status" value="1"/>
</dbReference>
<evidence type="ECO:0000256" key="13">
    <source>
        <dbReference type="ARBA" id="ARBA00023146"/>
    </source>
</evidence>
<dbReference type="InterPro" id="IPR005147">
    <property type="entry name" value="tRNA_synthase_B5-dom"/>
</dbReference>
<dbReference type="NCBIfam" id="TIGR00472">
    <property type="entry name" value="pheT_bact"/>
    <property type="match status" value="1"/>
</dbReference>
<feature type="binding site" evidence="15">
    <location>
        <position position="481"/>
    </location>
    <ligand>
        <name>Mg(2+)</name>
        <dbReference type="ChEBI" id="CHEBI:18420"/>
        <note>shared with alpha subunit</note>
    </ligand>
</feature>
<dbReference type="GO" id="GO:0004826">
    <property type="term" value="F:phenylalanine-tRNA ligase activity"/>
    <property type="evidence" value="ECO:0007669"/>
    <property type="project" value="UniProtKB-UniRule"/>
</dbReference>
<reference evidence="20 21" key="1">
    <citation type="submission" date="2020-07" db="EMBL/GenBank/DDBJ databases">
        <title>Moheibacter lacus sp. nov., a member of the family Flavobacteriaceae isolated from freshwater lake sediment.</title>
        <authorList>
            <person name="Liu Y."/>
        </authorList>
    </citation>
    <scope>NUCLEOTIDE SEQUENCE [LARGE SCALE GENOMIC DNA]</scope>
    <source>
        <strain evidence="20 21">BDHS18</strain>
    </source>
</reference>
<evidence type="ECO:0000256" key="14">
    <source>
        <dbReference type="ARBA" id="ARBA00049255"/>
    </source>
</evidence>
<dbReference type="Pfam" id="PF17759">
    <property type="entry name" value="tRNA_synthFbeta"/>
    <property type="match status" value="1"/>
</dbReference>
<dbReference type="GO" id="GO:0000049">
    <property type="term" value="F:tRNA binding"/>
    <property type="evidence" value="ECO:0007669"/>
    <property type="project" value="UniProtKB-UniRule"/>
</dbReference>
<feature type="domain" description="TRNA-binding" evidence="17">
    <location>
        <begin position="42"/>
        <end position="155"/>
    </location>
</feature>
<evidence type="ECO:0000256" key="16">
    <source>
        <dbReference type="PROSITE-ProRule" id="PRU00209"/>
    </source>
</evidence>
<dbReference type="Pfam" id="PF01588">
    <property type="entry name" value="tRNA_bind"/>
    <property type="match status" value="1"/>
</dbReference>
<dbReference type="InterPro" id="IPR005146">
    <property type="entry name" value="B3/B4_tRNA-bd"/>
</dbReference>
<dbReference type="Pfam" id="PF03484">
    <property type="entry name" value="B5"/>
    <property type="match status" value="1"/>
</dbReference>
<dbReference type="EMBL" id="JACDZE010000002">
    <property type="protein sequence ID" value="MBA5629762.1"/>
    <property type="molecule type" value="Genomic_DNA"/>
</dbReference>
<name>A0A838ZS00_9FLAO</name>
<dbReference type="InterPro" id="IPR002547">
    <property type="entry name" value="tRNA-bd_dom"/>
</dbReference>
<proteinExistence type="inferred from homology"/>
<comment type="subunit">
    <text evidence="3 15">Tetramer of two alpha and two beta subunits.</text>
</comment>
<dbReference type="PROSITE" id="PS51483">
    <property type="entry name" value="B5"/>
    <property type="match status" value="1"/>
</dbReference>
<dbReference type="Gene3D" id="3.30.930.10">
    <property type="entry name" value="Bira Bifunctional Protein, Domain 2"/>
    <property type="match status" value="1"/>
</dbReference>
<feature type="domain" description="B5" evidence="19">
    <location>
        <begin position="418"/>
        <end position="494"/>
    </location>
</feature>
<dbReference type="Gene3D" id="3.50.40.10">
    <property type="entry name" value="Phenylalanyl-trna Synthetase, Chain B, domain 3"/>
    <property type="match status" value="1"/>
</dbReference>
<dbReference type="HAMAP" id="MF_00283">
    <property type="entry name" value="Phe_tRNA_synth_beta1"/>
    <property type="match status" value="1"/>
</dbReference>
<accession>A0A838ZS00</accession>
<keyword evidence="13 15" id="KW-0030">Aminoacyl-tRNA synthetase</keyword>
<evidence type="ECO:0000259" key="18">
    <source>
        <dbReference type="PROSITE" id="PS51447"/>
    </source>
</evidence>
<dbReference type="FunFam" id="2.40.50.140:FF:000045">
    <property type="entry name" value="Phenylalanine--tRNA ligase beta subunit"/>
    <property type="match status" value="1"/>
</dbReference>
<evidence type="ECO:0000256" key="15">
    <source>
        <dbReference type="HAMAP-Rule" id="MF_00283"/>
    </source>
</evidence>
<keyword evidence="11 16" id="KW-0694">RNA-binding</keyword>
<feature type="domain" description="FDX-ACB" evidence="18">
    <location>
        <begin position="718"/>
        <end position="811"/>
    </location>
</feature>
<dbReference type="SMART" id="SM00874">
    <property type="entry name" value="B5"/>
    <property type="match status" value="1"/>
</dbReference>
<evidence type="ECO:0000256" key="1">
    <source>
        <dbReference type="ARBA" id="ARBA00004496"/>
    </source>
</evidence>
<evidence type="ECO:0000259" key="17">
    <source>
        <dbReference type="PROSITE" id="PS50886"/>
    </source>
</evidence>
<dbReference type="FunFam" id="3.50.40.10:FF:000001">
    <property type="entry name" value="Phenylalanine--tRNA ligase beta subunit"/>
    <property type="match status" value="1"/>
</dbReference>
<evidence type="ECO:0000256" key="3">
    <source>
        <dbReference type="ARBA" id="ARBA00011209"/>
    </source>
</evidence>
<feature type="binding site" evidence="15">
    <location>
        <position position="482"/>
    </location>
    <ligand>
        <name>Mg(2+)</name>
        <dbReference type="ChEBI" id="CHEBI:18420"/>
        <note>shared with alpha subunit</note>
    </ligand>
</feature>
<dbReference type="CDD" id="cd00769">
    <property type="entry name" value="PheRS_beta_core"/>
    <property type="match status" value="1"/>
</dbReference>
<dbReference type="NCBIfam" id="NF045760">
    <property type="entry name" value="YtpR"/>
    <property type="match status" value="1"/>
</dbReference>
<evidence type="ECO:0000256" key="10">
    <source>
        <dbReference type="ARBA" id="ARBA00022842"/>
    </source>
</evidence>
<comment type="similarity">
    <text evidence="2 15">Belongs to the phenylalanyl-tRNA synthetase beta subunit family. Type 1 subfamily.</text>
</comment>
<evidence type="ECO:0000256" key="7">
    <source>
        <dbReference type="ARBA" id="ARBA00022723"/>
    </source>
</evidence>